<evidence type="ECO:0000256" key="2">
    <source>
        <dbReference type="SAM" id="SignalP"/>
    </source>
</evidence>
<gene>
    <name evidence="5" type="ORF">ATZ35_16600</name>
</gene>
<protein>
    <submittedName>
        <fullName evidence="5">Uncharacterized protein</fullName>
    </submittedName>
</protein>
<dbReference type="AlphaFoldDB" id="A0A0U2XCK0"/>
<name>A0A0U2XCK0_9ENTE</name>
<keyword evidence="1" id="KW-1133">Transmembrane helix</keyword>
<feature type="transmembrane region" description="Helical" evidence="1">
    <location>
        <begin position="317"/>
        <end position="341"/>
    </location>
</feature>
<proteinExistence type="predicted"/>
<dbReference type="STRING" id="118060.ATZ35_16600"/>
<dbReference type="InterPro" id="IPR010317">
    <property type="entry name" value="WxLIP_PGBD"/>
</dbReference>
<evidence type="ECO:0000259" key="3">
    <source>
        <dbReference type="Pfam" id="PF06030"/>
    </source>
</evidence>
<dbReference type="InterPro" id="IPR021759">
    <property type="entry name" value="WxLIP_HBD"/>
</dbReference>
<keyword evidence="2" id="KW-0732">Signal</keyword>
<accession>A0A0U2XCK0</accession>
<dbReference type="Pfam" id="PF06030">
    <property type="entry name" value="WxLIP_PGBD"/>
    <property type="match status" value="1"/>
</dbReference>
<evidence type="ECO:0000313" key="6">
    <source>
        <dbReference type="Proteomes" id="UP000067523"/>
    </source>
</evidence>
<keyword evidence="1" id="KW-0472">Membrane</keyword>
<organism evidence="5 6">
    <name type="scientific">Enterococcus rotai</name>
    <dbReference type="NCBI Taxonomy" id="118060"/>
    <lineage>
        <taxon>Bacteria</taxon>
        <taxon>Bacillati</taxon>
        <taxon>Bacillota</taxon>
        <taxon>Bacilli</taxon>
        <taxon>Lactobacillales</taxon>
        <taxon>Enterococcaceae</taxon>
        <taxon>Enterococcus</taxon>
    </lineage>
</organism>
<feature type="chain" id="PRO_5006834244" evidence="2">
    <location>
        <begin position="27"/>
        <end position="359"/>
    </location>
</feature>
<feature type="signal peptide" evidence="2">
    <location>
        <begin position="1"/>
        <end position="26"/>
    </location>
</feature>
<evidence type="ECO:0000256" key="1">
    <source>
        <dbReference type="SAM" id="Phobius"/>
    </source>
</evidence>
<evidence type="ECO:0000259" key="4">
    <source>
        <dbReference type="Pfam" id="PF11797"/>
    </source>
</evidence>
<keyword evidence="6" id="KW-1185">Reference proteome</keyword>
<dbReference type="EMBL" id="CP013655">
    <property type="protein sequence ID" value="ALS38711.1"/>
    <property type="molecule type" value="Genomic_DNA"/>
</dbReference>
<dbReference type="Pfam" id="PF11797">
    <property type="entry name" value="WxLIP_HBD"/>
    <property type="match status" value="1"/>
</dbReference>
<feature type="domain" description="WxL Interacting Protein host binding" evidence="4">
    <location>
        <begin position="168"/>
        <end position="304"/>
    </location>
</feature>
<sequence>MKKKIISLLFGLVYIISFICPMHTFAEEDTSATSGFSFEVIRPENQKNTEVTYYDLLMKPGQKQTVQIKMNNSSDKEIKVSVKRNSAKTNSLGVIEYGPSEIKKDTSLQYDFAEVVQATEEVTVPANGSTLLDLAISMPESSFEGYISGGIQLQQLDDEGVKKESESGMVVNKFAYLVGMLLSESETKKIQPDMQLNKVYAGLDNFRNAVFINFSNIKSVYTEKMTVTVQVTRKGSDEVLFDTKKANMRMAPNSMIDFPVSMNGERMEAGDYRAKILVTTEDGGRWSWDQEFKITNEEAEKYNEQDLTLIQSGGINWLLIALMVGSLLLLIIIIFLIIRYVKKKKEKAKKMKKAKKKNK</sequence>
<evidence type="ECO:0000313" key="5">
    <source>
        <dbReference type="EMBL" id="ALS38711.1"/>
    </source>
</evidence>
<dbReference type="RefSeq" id="WP_208928236.1">
    <property type="nucleotide sequence ID" value="NZ_CP013655.1"/>
</dbReference>
<dbReference type="KEGG" id="erx:ATZ35_16600"/>
<reference evidence="6" key="1">
    <citation type="submission" date="2015-12" db="EMBL/GenBank/DDBJ databases">
        <authorList>
            <person name="Lauer A."/>
            <person name="Humrighouse B."/>
            <person name="Loparev V."/>
            <person name="Shewmaker P.L."/>
            <person name="Whitney A.M."/>
            <person name="McLaughlin R.W."/>
        </authorList>
    </citation>
    <scope>NUCLEOTIDE SEQUENCE [LARGE SCALE GENOMIC DNA]</scope>
    <source>
        <strain evidence="6">LMG 26678</strain>
    </source>
</reference>
<keyword evidence="1" id="KW-0812">Transmembrane</keyword>
<feature type="domain" description="WxL Interacting Protein peptidoglycan binding" evidence="3">
    <location>
        <begin position="36"/>
        <end position="154"/>
    </location>
</feature>
<dbReference type="Proteomes" id="UP000067523">
    <property type="component" value="Chromosome"/>
</dbReference>